<comment type="caution">
    <text evidence="2">The sequence shown here is derived from an EMBL/GenBank/DDBJ whole genome shotgun (WGS) entry which is preliminary data.</text>
</comment>
<dbReference type="PATRIC" id="fig|54005.3.peg.843"/>
<gene>
    <name evidence="2" type="ORF">HMPREF3229_00858</name>
</gene>
<dbReference type="InterPro" id="IPR007401">
    <property type="entry name" value="DUF454"/>
</dbReference>
<dbReference type="PIRSF" id="PIRSF016789">
    <property type="entry name" value="DUF454"/>
    <property type="match status" value="1"/>
</dbReference>
<feature type="transmembrane region" description="Helical" evidence="1">
    <location>
        <begin position="98"/>
        <end position="115"/>
    </location>
</feature>
<dbReference type="PANTHER" id="PTHR35813:SF1">
    <property type="entry name" value="INNER MEMBRANE PROTEIN YBAN"/>
    <property type="match status" value="1"/>
</dbReference>
<keyword evidence="1" id="KW-0812">Transmembrane</keyword>
<evidence type="ECO:0008006" key="4">
    <source>
        <dbReference type="Google" id="ProtNLM"/>
    </source>
</evidence>
<sequence>MKILFLILGFIFLGIGIIGIYLPLLPATPFLLLATYCFARGSKKFNDYFISTKLYKENIEPIKNKTGMTRERKRKILMTITFFLAISFYFVNNLHARITLLLVLIFHYIYFIFKVKTIKE</sequence>
<name>A0A133PP26_9FIRM</name>
<dbReference type="PANTHER" id="PTHR35813">
    <property type="entry name" value="INNER MEMBRANE PROTEIN YBAN"/>
    <property type="match status" value="1"/>
</dbReference>
<dbReference type="RefSeq" id="WP_060800040.1">
    <property type="nucleotide sequence ID" value="NZ_KQ957097.1"/>
</dbReference>
<dbReference type="EMBL" id="LRQE01000025">
    <property type="protein sequence ID" value="KXA30395.1"/>
    <property type="molecule type" value="Genomic_DNA"/>
</dbReference>
<dbReference type="AlphaFoldDB" id="A0A133PP26"/>
<feature type="transmembrane region" description="Helical" evidence="1">
    <location>
        <begin position="6"/>
        <end position="39"/>
    </location>
</feature>
<feature type="transmembrane region" description="Helical" evidence="1">
    <location>
        <begin position="76"/>
        <end position="92"/>
    </location>
</feature>
<accession>A0A133PP26</accession>
<proteinExistence type="predicted"/>
<dbReference type="Proteomes" id="UP000070174">
    <property type="component" value="Unassembled WGS sequence"/>
</dbReference>
<dbReference type="Pfam" id="PF04304">
    <property type="entry name" value="DUF454"/>
    <property type="match status" value="1"/>
</dbReference>
<dbReference type="GO" id="GO:0005886">
    <property type="term" value="C:plasma membrane"/>
    <property type="evidence" value="ECO:0007669"/>
    <property type="project" value="TreeGrafter"/>
</dbReference>
<protein>
    <recommendedName>
        <fullName evidence="4">Inner membrane protein ybaN</fullName>
    </recommendedName>
</protein>
<reference evidence="2 3" key="1">
    <citation type="submission" date="2016-01" db="EMBL/GenBank/DDBJ databases">
        <authorList>
            <person name="Oliw E.H."/>
        </authorList>
    </citation>
    <scope>NUCLEOTIDE SEQUENCE [LARGE SCALE GENOMIC DNA]</scope>
    <source>
        <strain evidence="2 3">CMW7756A</strain>
    </source>
</reference>
<organism evidence="2">
    <name type="scientific">Peptoniphilus harei</name>
    <dbReference type="NCBI Taxonomy" id="54005"/>
    <lineage>
        <taxon>Bacteria</taxon>
        <taxon>Bacillati</taxon>
        <taxon>Bacillota</taxon>
        <taxon>Tissierellia</taxon>
        <taxon>Tissierellales</taxon>
        <taxon>Peptoniphilaceae</taxon>
        <taxon>Peptoniphilus</taxon>
    </lineage>
</organism>
<keyword evidence="1" id="KW-1133">Transmembrane helix</keyword>
<evidence type="ECO:0000256" key="1">
    <source>
        <dbReference type="SAM" id="Phobius"/>
    </source>
</evidence>
<evidence type="ECO:0000313" key="2">
    <source>
        <dbReference type="EMBL" id="KXA30395.1"/>
    </source>
</evidence>
<evidence type="ECO:0000313" key="3">
    <source>
        <dbReference type="Proteomes" id="UP000070174"/>
    </source>
</evidence>
<keyword evidence="1" id="KW-0472">Membrane</keyword>